<dbReference type="CDD" id="cd00190">
    <property type="entry name" value="Tryp_SPc"/>
    <property type="match status" value="1"/>
</dbReference>
<keyword evidence="1" id="KW-1015">Disulfide bond</keyword>
<comment type="similarity">
    <text evidence="2">Belongs to the peptidase S1 family. CLIP subfamily.</text>
</comment>
<dbReference type="SMART" id="SM00020">
    <property type="entry name" value="Tryp_SPc"/>
    <property type="match status" value="1"/>
</dbReference>
<evidence type="ECO:0000256" key="3">
    <source>
        <dbReference type="SAM" id="SignalP"/>
    </source>
</evidence>
<dbReference type="InterPro" id="IPR043504">
    <property type="entry name" value="Peptidase_S1_PA_chymotrypsin"/>
</dbReference>
<feature type="chain" id="PRO_5040315230" description="Peptidase S1 domain-containing protein" evidence="3">
    <location>
        <begin position="18"/>
        <end position="279"/>
    </location>
</feature>
<dbReference type="InterPro" id="IPR009003">
    <property type="entry name" value="Peptidase_S1_PA"/>
</dbReference>
<dbReference type="SUPFAM" id="SSF50494">
    <property type="entry name" value="Trypsin-like serine proteases"/>
    <property type="match status" value="1"/>
</dbReference>
<dbReference type="AlphaFoldDB" id="A0A9N9WYD1"/>
<dbReference type="PROSITE" id="PS50240">
    <property type="entry name" value="TRYPSIN_DOM"/>
    <property type="match status" value="1"/>
</dbReference>
<dbReference type="OrthoDB" id="5565075at2759"/>
<dbReference type="Pfam" id="PF00089">
    <property type="entry name" value="Trypsin"/>
    <property type="match status" value="1"/>
</dbReference>
<evidence type="ECO:0000259" key="4">
    <source>
        <dbReference type="PROSITE" id="PS50240"/>
    </source>
</evidence>
<sequence length="279" mass="30746">MIAHIFLLICIIFCTQSQDPSDEQLFKAFQKPQIIQNLKIINGHSANRDQFPFNVMLMLLSPKNRYYGCGGSLIKSNWILTAAHCLVNASSGFVYAGTVDLINGPTAYKAKFQKTQMFLHPGFVDVKMGNDIALIKLLTEIPKSNFIQIVDMTCGNCELDGLDGTVMGFGAVNASDGRVSITMKYVNMDIISNYDCVRFWPDPITDEMLCTNSSSGGTTCFGDSGSGLIVKLLGKDILVGVVSFGNHKCAVGNKHPQVFTRVSKFLDWIINTIKINCRF</sequence>
<feature type="signal peptide" evidence="3">
    <location>
        <begin position="1"/>
        <end position="17"/>
    </location>
</feature>
<dbReference type="PROSITE" id="PS00134">
    <property type="entry name" value="TRYPSIN_HIS"/>
    <property type="match status" value="1"/>
</dbReference>
<protein>
    <recommendedName>
        <fullName evidence="4">Peptidase S1 domain-containing protein</fullName>
    </recommendedName>
</protein>
<keyword evidence="6" id="KW-1185">Reference proteome</keyword>
<gene>
    <name evidence="5" type="ORF">CHIRRI_LOCUS13357</name>
</gene>
<dbReference type="Gene3D" id="2.40.10.10">
    <property type="entry name" value="Trypsin-like serine proteases"/>
    <property type="match status" value="1"/>
</dbReference>
<reference evidence="5" key="1">
    <citation type="submission" date="2022-01" db="EMBL/GenBank/DDBJ databases">
        <authorList>
            <person name="King R."/>
        </authorList>
    </citation>
    <scope>NUCLEOTIDE SEQUENCE</scope>
</reference>
<dbReference type="PANTHER" id="PTHR24260:SF136">
    <property type="entry name" value="GH08193P-RELATED"/>
    <property type="match status" value="1"/>
</dbReference>
<evidence type="ECO:0000313" key="6">
    <source>
        <dbReference type="Proteomes" id="UP001153620"/>
    </source>
</evidence>
<keyword evidence="3" id="KW-0732">Signal</keyword>
<name>A0A9N9WYD1_9DIPT</name>
<dbReference type="PANTHER" id="PTHR24260">
    <property type="match status" value="1"/>
</dbReference>
<organism evidence="5 6">
    <name type="scientific">Chironomus riparius</name>
    <dbReference type="NCBI Taxonomy" id="315576"/>
    <lineage>
        <taxon>Eukaryota</taxon>
        <taxon>Metazoa</taxon>
        <taxon>Ecdysozoa</taxon>
        <taxon>Arthropoda</taxon>
        <taxon>Hexapoda</taxon>
        <taxon>Insecta</taxon>
        <taxon>Pterygota</taxon>
        <taxon>Neoptera</taxon>
        <taxon>Endopterygota</taxon>
        <taxon>Diptera</taxon>
        <taxon>Nematocera</taxon>
        <taxon>Chironomoidea</taxon>
        <taxon>Chironomidae</taxon>
        <taxon>Chironominae</taxon>
        <taxon>Chironomus</taxon>
    </lineage>
</organism>
<evidence type="ECO:0000256" key="2">
    <source>
        <dbReference type="ARBA" id="ARBA00024195"/>
    </source>
</evidence>
<evidence type="ECO:0000313" key="5">
    <source>
        <dbReference type="EMBL" id="CAG9810544.1"/>
    </source>
</evidence>
<reference evidence="5" key="2">
    <citation type="submission" date="2022-10" db="EMBL/GenBank/DDBJ databases">
        <authorList>
            <consortium name="ENA_rothamsted_submissions"/>
            <consortium name="culmorum"/>
            <person name="King R."/>
        </authorList>
    </citation>
    <scope>NUCLEOTIDE SEQUENCE</scope>
</reference>
<dbReference type="FunFam" id="2.40.10.10:FF:000068">
    <property type="entry name" value="transmembrane protease serine 2"/>
    <property type="match status" value="1"/>
</dbReference>
<proteinExistence type="inferred from homology"/>
<dbReference type="InterPro" id="IPR001254">
    <property type="entry name" value="Trypsin_dom"/>
</dbReference>
<accession>A0A9N9WYD1</accession>
<dbReference type="PRINTS" id="PR00722">
    <property type="entry name" value="CHYMOTRYPSIN"/>
</dbReference>
<dbReference type="Proteomes" id="UP001153620">
    <property type="component" value="Chromosome 4"/>
</dbReference>
<dbReference type="GO" id="GO:0004252">
    <property type="term" value="F:serine-type endopeptidase activity"/>
    <property type="evidence" value="ECO:0007669"/>
    <property type="project" value="InterPro"/>
</dbReference>
<dbReference type="GO" id="GO:0006508">
    <property type="term" value="P:proteolysis"/>
    <property type="evidence" value="ECO:0007669"/>
    <property type="project" value="InterPro"/>
</dbReference>
<dbReference type="InterPro" id="IPR051333">
    <property type="entry name" value="CLIP_Serine_Protease"/>
</dbReference>
<dbReference type="EMBL" id="OU895880">
    <property type="protein sequence ID" value="CAG9810544.1"/>
    <property type="molecule type" value="Genomic_DNA"/>
</dbReference>
<evidence type="ECO:0000256" key="1">
    <source>
        <dbReference type="ARBA" id="ARBA00023157"/>
    </source>
</evidence>
<feature type="domain" description="Peptidase S1" evidence="4">
    <location>
        <begin position="40"/>
        <end position="274"/>
    </location>
</feature>
<dbReference type="InterPro" id="IPR018114">
    <property type="entry name" value="TRYPSIN_HIS"/>
</dbReference>
<dbReference type="InterPro" id="IPR001314">
    <property type="entry name" value="Peptidase_S1A"/>
</dbReference>